<evidence type="ECO:0000256" key="3">
    <source>
        <dbReference type="ARBA" id="ARBA00022575"/>
    </source>
</evidence>
<evidence type="ECO:0000256" key="1">
    <source>
        <dbReference type="ARBA" id="ARBA00001917"/>
    </source>
</evidence>
<organism evidence="10 11">
    <name type="scientific">Paralimibaculum aggregatum</name>
    <dbReference type="NCBI Taxonomy" id="3036245"/>
    <lineage>
        <taxon>Bacteria</taxon>
        <taxon>Pseudomonadati</taxon>
        <taxon>Pseudomonadota</taxon>
        <taxon>Alphaproteobacteria</taxon>
        <taxon>Rhodobacterales</taxon>
        <taxon>Paracoccaceae</taxon>
        <taxon>Paralimibaculum</taxon>
    </lineage>
</organism>
<protein>
    <recommendedName>
        <fullName evidence="8">Propionate 3-nitronate monooxygenase</fullName>
    </recommendedName>
</protein>
<evidence type="ECO:0000256" key="9">
    <source>
        <dbReference type="ARBA" id="ARBA00049401"/>
    </source>
</evidence>
<evidence type="ECO:0000256" key="8">
    <source>
        <dbReference type="ARBA" id="ARBA00031155"/>
    </source>
</evidence>
<dbReference type="PANTHER" id="PTHR42747:SF3">
    <property type="entry name" value="NITRONATE MONOOXYGENASE-RELATED"/>
    <property type="match status" value="1"/>
</dbReference>
<keyword evidence="5" id="KW-0288">FMN</keyword>
<comment type="cofactor">
    <cofactor evidence="1">
        <name>FMN</name>
        <dbReference type="ChEBI" id="CHEBI:58210"/>
    </cofactor>
</comment>
<dbReference type="PANTHER" id="PTHR42747">
    <property type="entry name" value="NITRONATE MONOOXYGENASE-RELATED"/>
    <property type="match status" value="1"/>
</dbReference>
<sequence length="339" mass="33217">MTHSCSPALAAAVSDAGALGSMGMAFKSAERRAGDIAAAARLTNRAVNLNFFANRAAVEGPGRPDAARAAAAPAYAALGLGAPPEALPAEGLAATGDGFGAAELALLLAVRPRVASFHFGLPDRDAVAALKAAGIRLGATATTTAEARAVEEAGCDFVVAQGFEAGGHRGAHAPTAADGGVGTLALVPQIADAVTLPVVAAGGIADGRGIAAAFALGAAGVQLGTAFLRCPEAATDAPRRARLAAATDSDTIVTAAVSGRSNRIAAGPGLRALAAGAPACLPFPTQYALSGPLRAAGGADYAAHQYGQAAALARELPARELVAALAAEALDRLAWLGRA</sequence>
<keyword evidence="11" id="KW-1185">Reference proteome</keyword>
<dbReference type="SUPFAM" id="SSF51412">
    <property type="entry name" value="Inosine monophosphate dehydrogenase (IMPDH)"/>
    <property type="match status" value="1"/>
</dbReference>
<proteinExistence type="inferred from homology"/>
<evidence type="ECO:0000256" key="4">
    <source>
        <dbReference type="ARBA" id="ARBA00022630"/>
    </source>
</evidence>
<accession>A0ABQ6LMJ1</accession>
<name>A0ABQ6LMJ1_9RHOB</name>
<dbReference type="CDD" id="cd04730">
    <property type="entry name" value="NPD_like"/>
    <property type="match status" value="1"/>
</dbReference>
<keyword evidence="7 10" id="KW-0503">Monooxygenase</keyword>
<evidence type="ECO:0000256" key="7">
    <source>
        <dbReference type="ARBA" id="ARBA00023033"/>
    </source>
</evidence>
<dbReference type="InterPro" id="IPR004136">
    <property type="entry name" value="NMO"/>
</dbReference>
<evidence type="ECO:0000256" key="2">
    <source>
        <dbReference type="ARBA" id="ARBA00009881"/>
    </source>
</evidence>
<keyword evidence="3" id="KW-0216">Detoxification</keyword>
<dbReference type="Proteomes" id="UP001239909">
    <property type="component" value="Unassembled WGS sequence"/>
</dbReference>
<comment type="caution">
    <text evidence="10">The sequence shown here is derived from an EMBL/GenBank/DDBJ whole genome shotgun (WGS) entry which is preliminary data.</text>
</comment>
<evidence type="ECO:0000256" key="6">
    <source>
        <dbReference type="ARBA" id="ARBA00023002"/>
    </source>
</evidence>
<evidence type="ECO:0000256" key="5">
    <source>
        <dbReference type="ARBA" id="ARBA00022643"/>
    </source>
</evidence>
<comment type="similarity">
    <text evidence="2">Belongs to the nitronate monooxygenase family. NMO class I subfamily.</text>
</comment>
<evidence type="ECO:0000313" key="10">
    <source>
        <dbReference type="EMBL" id="GMG84420.1"/>
    </source>
</evidence>
<dbReference type="Gene3D" id="3.20.20.70">
    <property type="entry name" value="Aldolase class I"/>
    <property type="match status" value="1"/>
</dbReference>
<evidence type="ECO:0000313" key="11">
    <source>
        <dbReference type="Proteomes" id="UP001239909"/>
    </source>
</evidence>
<reference evidence="10 11" key="1">
    <citation type="submission" date="2023-04" db="EMBL/GenBank/DDBJ databases">
        <title>Marinoamorphus aggregata gen. nov., sp. Nov., isolate from tissue of brittle star Ophioplocus japonicus.</title>
        <authorList>
            <person name="Kawano K."/>
            <person name="Sawayama S."/>
            <person name="Nakagawa S."/>
        </authorList>
    </citation>
    <scope>NUCLEOTIDE SEQUENCE [LARGE SCALE GENOMIC DNA]</scope>
    <source>
        <strain evidence="10 11">NKW23</strain>
    </source>
</reference>
<dbReference type="GO" id="GO:0004497">
    <property type="term" value="F:monooxygenase activity"/>
    <property type="evidence" value="ECO:0007669"/>
    <property type="project" value="UniProtKB-KW"/>
</dbReference>
<keyword evidence="4" id="KW-0285">Flavoprotein</keyword>
<gene>
    <name evidence="10" type="ORF">LNKW23_36360</name>
</gene>
<keyword evidence="6" id="KW-0560">Oxidoreductase</keyword>
<dbReference type="EMBL" id="BSYI01000035">
    <property type="protein sequence ID" value="GMG84420.1"/>
    <property type="molecule type" value="Genomic_DNA"/>
</dbReference>
<dbReference type="Pfam" id="PF03060">
    <property type="entry name" value="NMO"/>
    <property type="match status" value="1"/>
</dbReference>
<dbReference type="InterPro" id="IPR013785">
    <property type="entry name" value="Aldolase_TIM"/>
</dbReference>
<comment type="catalytic activity">
    <reaction evidence="9">
        <text>3 propionate 3-nitronate + 3 O2 + H2O = 3 3-oxopropanoate + 2 nitrate + nitrite + H2O2 + 3 H(+)</text>
        <dbReference type="Rhea" id="RHEA:57332"/>
        <dbReference type="ChEBI" id="CHEBI:15377"/>
        <dbReference type="ChEBI" id="CHEBI:15378"/>
        <dbReference type="ChEBI" id="CHEBI:15379"/>
        <dbReference type="ChEBI" id="CHEBI:16240"/>
        <dbReference type="ChEBI" id="CHEBI:16301"/>
        <dbReference type="ChEBI" id="CHEBI:17632"/>
        <dbReference type="ChEBI" id="CHEBI:33190"/>
        <dbReference type="ChEBI" id="CHEBI:136067"/>
    </reaction>
</comment>